<dbReference type="EMBL" id="JACHHY010000004">
    <property type="protein sequence ID" value="MBB5017597.1"/>
    <property type="molecule type" value="Genomic_DNA"/>
</dbReference>
<dbReference type="AlphaFoldDB" id="A0A840ML45"/>
<dbReference type="GO" id="GO:0003677">
    <property type="term" value="F:DNA binding"/>
    <property type="evidence" value="ECO:0007669"/>
    <property type="project" value="UniProtKB-KW"/>
</dbReference>
<dbReference type="Pfam" id="PF00196">
    <property type="entry name" value="GerE"/>
    <property type="match status" value="1"/>
</dbReference>
<reference evidence="2 3" key="1">
    <citation type="submission" date="2020-08" db="EMBL/GenBank/DDBJ databases">
        <title>Genomic Encyclopedia of Type Strains, Phase IV (KMG-IV): sequencing the most valuable type-strain genomes for metagenomic binning, comparative biology and taxonomic classification.</title>
        <authorList>
            <person name="Goeker M."/>
        </authorList>
    </citation>
    <scope>NUCLEOTIDE SEQUENCE [LARGE SCALE GENOMIC DNA]</scope>
    <source>
        <strain evidence="2 3">DSM 27165</strain>
    </source>
</reference>
<feature type="domain" description="HTH luxR-type" evidence="1">
    <location>
        <begin position="308"/>
        <end position="365"/>
    </location>
</feature>
<dbReference type="PRINTS" id="PR00038">
    <property type="entry name" value="HTHLUXR"/>
</dbReference>
<sequence length="387" mass="43078">MRQPTQVENIDLISVLYESINDPQCLRDFITGFAAGQDQLSAGLLIIQRGHRPQLILEREYPPNDIDDYIDVFMAQDIRLQALLQQSAPVSYDQREYISDDTFTDTAFYRGFLSRTNLFYSAGVRVIHDAETTVLMGAAVPKDKGGVEPHLVERMLYLKPHIERVIRLSQRQHFQTTLNEALCHSLACWNIGIALLDSSASIQFCNGVFESMLSQSVNLRYVAQRLQFRESTLNSRFTSAVSRLARTHQLTGDDHVAYLVTKQSSNLFHQLVLLPLPASVPNGTQGVLAMLSDPDHQRAGRMEIAGQLFGLTPSEKRVAERVLAGQVPSDIASSLTVARSTVVSHLKNLFRKTGTNRQADLMRVLMHVPTCSGGTVHDQAGEQGDGM</sequence>
<evidence type="ECO:0000313" key="3">
    <source>
        <dbReference type="Proteomes" id="UP000575898"/>
    </source>
</evidence>
<name>A0A840ML45_9PROT</name>
<organism evidence="2 3">
    <name type="scientific">Chitinivorax tropicus</name>
    <dbReference type="NCBI Taxonomy" id="714531"/>
    <lineage>
        <taxon>Bacteria</taxon>
        <taxon>Pseudomonadati</taxon>
        <taxon>Pseudomonadota</taxon>
        <taxon>Betaproteobacteria</taxon>
        <taxon>Chitinivorax</taxon>
    </lineage>
</organism>
<dbReference type="InterPro" id="IPR036388">
    <property type="entry name" value="WH-like_DNA-bd_sf"/>
</dbReference>
<evidence type="ECO:0000259" key="1">
    <source>
        <dbReference type="SMART" id="SM00421"/>
    </source>
</evidence>
<evidence type="ECO:0000313" key="2">
    <source>
        <dbReference type="EMBL" id="MBB5017597.1"/>
    </source>
</evidence>
<keyword evidence="3" id="KW-1185">Reference proteome</keyword>
<dbReference type="SMART" id="SM00421">
    <property type="entry name" value="HTH_LUXR"/>
    <property type="match status" value="1"/>
</dbReference>
<gene>
    <name evidence="2" type="ORF">HNQ59_000866</name>
</gene>
<proteinExistence type="predicted"/>
<dbReference type="Proteomes" id="UP000575898">
    <property type="component" value="Unassembled WGS sequence"/>
</dbReference>
<dbReference type="RefSeq" id="WP_184035639.1">
    <property type="nucleotide sequence ID" value="NZ_JACHHY010000004.1"/>
</dbReference>
<protein>
    <submittedName>
        <fullName evidence="2">DNA-binding CsgD family transcriptional regulator</fullName>
    </submittedName>
</protein>
<dbReference type="SUPFAM" id="SSF46894">
    <property type="entry name" value="C-terminal effector domain of the bipartite response regulators"/>
    <property type="match status" value="1"/>
</dbReference>
<dbReference type="InterPro" id="IPR000792">
    <property type="entry name" value="Tscrpt_reg_LuxR_C"/>
</dbReference>
<accession>A0A840ML45</accession>
<keyword evidence="2" id="KW-0238">DNA-binding</keyword>
<dbReference type="Gene3D" id="1.10.10.10">
    <property type="entry name" value="Winged helix-like DNA-binding domain superfamily/Winged helix DNA-binding domain"/>
    <property type="match status" value="1"/>
</dbReference>
<dbReference type="InterPro" id="IPR016032">
    <property type="entry name" value="Sig_transdc_resp-reg_C-effctor"/>
</dbReference>
<comment type="caution">
    <text evidence="2">The sequence shown here is derived from an EMBL/GenBank/DDBJ whole genome shotgun (WGS) entry which is preliminary data.</text>
</comment>
<dbReference type="GO" id="GO:0006355">
    <property type="term" value="P:regulation of DNA-templated transcription"/>
    <property type="evidence" value="ECO:0007669"/>
    <property type="project" value="InterPro"/>
</dbReference>